<feature type="domain" description="C2H2-type" evidence="7">
    <location>
        <begin position="432"/>
        <end position="460"/>
    </location>
</feature>
<keyword evidence="4 6" id="KW-0862">Zinc</keyword>
<evidence type="ECO:0000259" key="7">
    <source>
        <dbReference type="PROSITE" id="PS50157"/>
    </source>
</evidence>
<keyword evidence="2" id="KW-0677">Repeat</keyword>
<feature type="domain" description="C2H2-type" evidence="7">
    <location>
        <begin position="404"/>
        <end position="431"/>
    </location>
</feature>
<evidence type="ECO:0000256" key="5">
    <source>
        <dbReference type="PROSITE-ProRule" id="PRU00042"/>
    </source>
</evidence>
<feature type="domain" description="C2H2-type" evidence="7">
    <location>
        <begin position="489"/>
        <end position="516"/>
    </location>
</feature>
<dbReference type="PROSITE" id="PS50157">
    <property type="entry name" value="ZINC_FINGER_C2H2_2"/>
    <property type="match status" value="7"/>
</dbReference>
<protein>
    <recommendedName>
        <fullName evidence="11">C2h2-type zn-finger protein</fullName>
    </recommendedName>
</protein>
<evidence type="ECO:0008006" key="11">
    <source>
        <dbReference type="Google" id="ProtNLM"/>
    </source>
</evidence>
<evidence type="ECO:0000256" key="4">
    <source>
        <dbReference type="ARBA" id="ARBA00022833"/>
    </source>
</evidence>
<dbReference type="PANTHER" id="PTHR24379">
    <property type="entry name" value="KRAB AND ZINC FINGER DOMAIN-CONTAINING"/>
    <property type="match status" value="1"/>
</dbReference>
<dbReference type="InterPro" id="IPR012934">
    <property type="entry name" value="Znf_AD"/>
</dbReference>
<evidence type="ECO:0000313" key="9">
    <source>
        <dbReference type="EnsemblMetazoa" id="AALFPA23_003541.P3943"/>
    </source>
</evidence>
<feature type="binding site" evidence="6">
    <location>
        <position position="68"/>
    </location>
    <ligand>
        <name>Zn(2+)</name>
        <dbReference type="ChEBI" id="CHEBI:29105"/>
    </ligand>
</feature>
<organism evidence="9 10">
    <name type="scientific">Aedes albopictus</name>
    <name type="common">Asian tiger mosquito</name>
    <name type="synonym">Stegomyia albopicta</name>
    <dbReference type="NCBI Taxonomy" id="7160"/>
    <lineage>
        <taxon>Eukaryota</taxon>
        <taxon>Metazoa</taxon>
        <taxon>Ecdysozoa</taxon>
        <taxon>Arthropoda</taxon>
        <taxon>Hexapoda</taxon>
        <taxon>Insecta</taxon>
        <taxon>Pterygota</taxon>
        <taxon>Neoptera</taxon>
        <taxon>Endopterygota</taxon>
        <taxon>Diptera</taxon>
        <taxon>Nematocera</taxon>
        <taxon>Culicoidea</taxon>
        <taxon>Culicidae</taxon>
        <taxon>Culicinae</taxon>
        <taxon>Aedini</taxon>
        <taxon>Aedes</taxon>
        <taxon>Stegomyia</taxon>
    </lineage>
</organism>
<evidence type="ECO:0000256" key="6">
    <source>
        <dbReference type="PROSITE-ProRule" id="PRU01263"/>
    </source>
</evidence>
<proteinExistence type="predicted"/>
<evidence type="ECO:0000313" key="10">
    <source>
        <dbReference type="Proteomes" id="UP000069940"/>
    </source>
</evidence>
<feature type="domain" description="C2H2-type" evidence="7">
    <location>
        <begin position="460"/>
        <end position="488"/>
    </location>
</feature>
<evidence type="ECO:0000256" key="3">
    <source>
        <dbReference type="ARBA" id="ARBA00022771"/>
    </source>
</evidence>
<feature type="domain" description="C2H2-type" evidence="7">
    <location>
        <begin position="375"/>
        <end position="403"/>
    </location>
</feature>
<dbReference type="PANTHER" id="PTHR24379:SF121">
    <property type="entry name" value="C2H2-TYPE DOMAIN-CONTAINING PROTEIN"/>
    <property type="match status" value="1"/>
</dbReference>
<dbReference type="EnsemblMetazoa" id="AALFPA23_003541.R3943">
    <property type="protein sequence ID" value="AALFPA23_003541.P3943"/>
    <property type="gene ID" value="AALFPA23_003541"/>
</dbReference>
<feature type="domain" description="C2H2-type" evidence="7">
    <location>
        <begin position="347"/>
        <end position="374"/>
    </location>
</feature>
<dbReference type="Pfam" id="PF13912">
    <property type="entry name" value="zf-C2H2_6"/>
    <property type="match status" value="1"/>
</dbReference>
<dbReference type="PROSITE" id="PS00028">
    <property type="entry name" value="ZINC_FINGER_C2H2_1"/>
    <property type="match status" value="7"/>
</dbReference>
<dbReference type="Pfam" id="PF00096">
    <property type="entry name" value="zf-C2H2"/>
    <property type="match status" value="5"/>
</dbReference>
<dbReference type="Gene3D" id="3.30.160.60">
    <property type="entry name" value="Classic Zinc Finger"/>
    <property type="match status" value="5"/>
</dbReference>
<keyword evidence="3 5" id="KW-0863">Zinc-finger</keyword>
<accession>A0ABM1XWI9</accession>
<feature type="binding site" evidence="6">
    <location>
        <position position="13"/>
    </location>
    <ligand>
        <name>Zn(2+)</name>
        <dbReference type="ChEBI" id="CHEBI:29105"/>
    </ligand>
</feature>
<reference evidence="10" key="1">
    <citation type="journal article" date="2015" name="Proc. Natl. Acad. Sci. U.S.A.">
        <title>Genome sequence of the Asian Tiger mosquito, Aedes albopictus, reveals insights into its biology, genetics, and evolution.</title>
        <authorList>
            <person name="Chen X.G."/>
            <person name="Jiang X."/>
            <person name="Gu J."/>
            <person name="Xu M."/>
            <person name="Wu Y."/>
            <person name="Deng Y."/>
            <person name="Zhang C."/>
            <person name="Bonizzoni M."/>
            <person name="Dermauw W."/>
            <person name="Vontas J."/>
            <person name="Armbruster P."/>
            <person name="Huang X."/>
            <person name="Yang Y."/>
            <person name="Zhang H."/>
            <person name="He W."/>
            <person name="Peng H."/>
            <person name="Liu Y."/>
            <person name="Wu K."/>
            <person name="Chen J."/>
            <person name="Lirakis M."/>
            <person name="Topalis P."/>
            <person name="Van Leeuwen T."/>
            <person name="Hall A.B."/>
            <person name="Jiang X."/>
            <person name="Thorpe C."/>
            <person name="Mueller R.L."/>
            <person name="Sun C."/>
            <person name="Waterhouse R.M."/>
            <person name="Yan G."/>
            <person name="Tu Z.J."/>
            <person name="Fang X."/>
            <person name="James A.A."/>
        </authorList>
    </citation>
    <scope>NUCLEOTIDE SEQUENCE [LARGE SCALE GENOMIC DNA]</scope>
    <source>
        <strain evidence="10">Foshan</strain>
    </source>
</reference>
<evidence type="ECO:0000256" key="1">
    <source>
        <dbReference type="ARBA" id="ARBA00022723"/>
    </source>
</evidence>
<feature type="binding site" evidence="6">
    <location>
        <position position="65"/>
    </location>
    <ligand>
        <name>Zn(2+)</name>
        <dbReference type="ChEBI" id="CHEBI:29105"/>
    </ligand>
</feature>
<dbReference type="GeneID" id="115257993"/>
<dbReference type="InterPro" id="IPR036236">
    <property type="entry name" value="Znf_C2H2_sf"/>
</dbReference>
<dbReference type="SMART" id="SM00355">
    <property type="entry name" value="ZnF_C2H2"/>
    <property type="match status" value="11"/>
</dbReference>
<dbReference type="RefSeq" id="XP_062708315.1">
    <property type="nucleotide sequence ID" value="XM_062852331.1"/>
</dbReference>
<dbReference type="Proteomes" id="UP000069940">
    <property type="component" value="Unassembled WGS sequence"/>
</dbReference>
<feature type="domain" description="ZAD" evidence="8">
    <location>
        <begin position="11"/>
        <end position="92"/>
    </location>
</feature>
<reference evidence="9" key="2">
    <citation type="submission" date="2025-05" db="UniProtKB">
        <authorList>
            <consortium name="EnsemblMetazoa"/>
        </authorList>
    </citation>
    <scope>IDENTIFICATION</scope>
    <source>
        <strain evidence="9">Foshan</strain>
    </source>
</reference>
<evidence type="ECO:0000259" key="8">
    <source>
        <dbReference type="PROSITE" id="PS51915"/>
    </source>
</evidence>
<dbReference type="PROSITE" id="PS51915">
    <property type="entry name" value="ZAD"/>
    <property type="match status" value="1"/>
</dbReference>
<feature type="binding site" evidence="6">
    <location>
        <position position="16"/>
    </location>
    <ligand>
        <name>Zn(2+)</name>
        <dbReference type="ChEBI" id="CHEBI:29105"/>
    </ligand>
</feature>
<keyword evidence="1 6" id="KW-0479">Metal-binding</keyword>
<feature type="domain" description="C2H2-type" evidence="7">
    <location>
        <begin position="319"/>
        <end position="346"/>
    </location>
</feature>
<evidence type="ECO:0000256" key="2">
    <source>
        <dbReference type="ARBA" id="ARBA00022737"/>
    </source>
</evidence>
<sequence length="663" mass="77049">MVIVQLDHFPKVCRLCIQPKPPDQLIPIESSTLEHGNQTLADLLNDLTSVVIPKDVAESVPRAMCCKCFAEFEFVVQYQRKLILLTRFQVAFARLKAGDKAPTEDILCNSRCELESLFKELNICAEGEEMALDRLLEYDPGKPTDLSVLKMEDNSSVVENVGKQEESEYYNVEYIEDGEDVSSREKQNEEHQAIAESIEAVAEFLQETEEESNMFYFINECEEGPANAAEEIPRPQQEQEMLQCAKCTYQTHSSKNYEFHLDHHKKFEETPSEKKEPPVKRKQKIRMLQCLYCKYRTTSKSMFQNHVDRHANPTDENPWKCSFANCSEAFPTKDDLLKHKKEIHSNYVCNICGLAVKHKYTLEVHLRRHNGNSNYPCWYCDTSFYTANELKMHMTVVHLNSAEFLCNECGLAFKNKKSLTLHERTHSEQRSFSCEECNMTFKTSTLLRRHHNSIHRGIKFYCTMCPVSYGRKDKLRMHMEKIHKVQTYFPCEICLKTFATAFELTEHSEHHRNPKDLECATCLSAFLNAKEFDEHLCISYRDDYYCCDRDFKYHLQYNKHMFLVHGLKTNARVRLTANQLVGAARASRKQIERCTKCEKAFATRKLKKDHMVLCLKDAVGERMEVDAGQRQREVHDVLDVHAEDEAHRMVSFEQGQPVVSHTG</sequence>
<dbReference type="SUPFAM" id="SSF57667">
    <property type="entry name" value="beta-beta-alpha zinc fingers"/>
    <property type="match status" value="4"/>
</dbReference>
<name>A0ABM1XWI9_AEDAL</name>
<dbReference type="InterPro" id="IPR013087">
    <property type="entry name" value="Znf_C2H2_type"/>
</dbReference>
<keyword evidence="10" id="KW-1185">Reference proteome</keyword>